<protein>
    <submittedName>
        <fullName evidence="3">Uncharacterized protein</fullName>
    </submittedName>
</protein>
<name>A0A5C3M420_9AGAR</name>
<organism evidence="3 4">
    <name type="scientific">Crucibulum laeve</name>
    <dbReference type="NCBI Taxonomy" id="68775"/>
    <lineage>
        <taxon>Eukaryota</taxon>
        <taxon>Fungi</taxon>
        <taxon>Dikarya</taxon>
        <taxon>Basidiomycota</taxon>
        <taxon>Agaricomycotina</taxon>
        <taxon>Agaricomycetes</taxon>
        <taxon>Agaricomycetidae</taxon>
        <taxon>Agaricales</taxon>
        <taxon>Agaricineae</taxon>
        <taxon>Nidulariaceae</taxon>
        <taxon>Crucibulum</taxon>
    </lineage>
</organism>
<feature type="compositionally biased region" description="Polar residues" evidence="2">
    <location>
        <begin position="1"/>
        <end position="16"/>
    </location>
</feature>
<keyword evidence="4" id="KW-1185">Reference proteome</keyword>
<dbReference type="OrthoDB" id="3267800at2759"/>
<feature type="coiled-coil region" evidence="1">
    <location>
        <begin position="281"/>
        <end position="329"/>
    </location>
</feature>
<evidence type="ECO:0000313" key="3">
    <source>
        <dbReference type="EMBL" id="TFK40174.1"/>
    </source>
</evidence>
<dbReference type="Proteomes" id="UP000308652">
    <property type="component" value="Unassembled WGS sequence"/>
</dbReference>
<evidence type="ECO:0000256" key="2">
    <source>
        <dbReference type="SAM" id="MobiDB-lite"/>
    </source>
</evidence>
<gene>
    <name evidence="3" type="ORF">BDQ12DRAFT_734188</name>
</gene>
<keyword evidence="1" id="KW-0175">Coiled coil</keyword>
<feature type="region of interest" description="Disordered" evidence="2">
    <location>
        <begin position="76"/>
        <end position="159"/>
    </location>
</feature>
<dbReference type="AlphaFoldDB" id="A0A5C3M420"/>
<feature type="compositionally biased region" description="Polar residues" evidence="2">
    <location>
        <begin position="24"/>
        <end position="45"/>
    </location>
</feature>
<proteinExistence type="predicted"/>
<feature type="compositionally biased region" description="Polar residues" evidence="2">
    <location>
        <begin position="134"/>
        <end position="157"/>
    </location>
</feature>
<sequence length="348" mass="37372">MTSASIVQNNTPSSEKSIYFDASSEPSMQIAQPAPATQGSQVQYDSQMAATAPAVSYDYAHGSKYLDYLGPNAQNNEDGIIQHPHDSQGWLPATDLPDEHPIGNSTQIGPTIARGASPTSSSSSARAARGNGSPTNAGRIQATSLDRSGSRRSTFTNKEGRTVVGSTFINGAGTTGPYAVAQEDGSLHARTASAEEALTPKQKLKIEKAAAKDSRRLSKVIKQEAKIEKQALTVAIDELANLQKFQKAAVKQEGRAQASHAKVLLSFKKTEAVYLAAKTQYEAALGKLNAEEEALATIRNNAREVTEKMQEKSQEIDGLRTMLNVDERESEVKLAQLKGLRKSGSIWR</sequence>
<evidence type="ECO:0000256" key="1">
    <source>
        <dbReference type="SAM" id="Coils"/>
    </source>
</evidence>
<evidence type="ECO:0000313" key="4">
    <source>
        <dbReference type="Proteomes" id="UP000308652"/>
    </source>
</evidence>
<reference evidence="3 4" key="1">
    <citation type="journal article" date="2019" name="Nat. Ecol. Evol.">
        <title>Megaphylogeny resolves global patterns of mushroom evolution.</title>
        <authorList>
            <person name="Varga T."/>
            <person name="Krizsan K."/>
            <person name="Foldi C."/>
            <person name="Dima B."/>
            <person name="Sanchez-Garcia M."/>
            <person name="Sanchez-Ramirez S."/>
            <person name="Szollosi G.J."/>
            <person name="Szarkandi J.G."/>
            <person name="Papp V."/>
            <person name="Albert L."/>
            <person name="Andreopoulos W."/>
            <person name="Angelini C."/>
            <person name="Antonin V."/>
            <person name="Barry K.W."/>
            <person name="Bougher N.L."/>
            <person name="Buchanan P."/>
            <person name="Buyck B."/>
            <person name="Bense V."/>
            <person name="Catcheside P."/>
            <person name="Chovatia M."/>
            <person name="Cooper J."/>
            <person name="Damon W."/>
            <person name="Desjardin D."/>
            <person name="Finy P."/>
            <person name="Geml J."/>
            <person name="Haridas S."/>
            <person name="Hughes K."/>
            <person name="Justo A."/>
            <person name="Karasinski D."/>
            <person name="Kautmanova I."/>
            <person name="Kiss B."/>
            <person name="Kocsube S."/>
            <person name="Kotiranta H."/>
            <person name="LaButti K.M."/>
            <person name="Lechner B.E."/>
            <person name="Liimatainen K."/>
            <person name="Lipzen A."/>
            <person name="Lukacs Z."/>
            <person name="Mihaltcheva S."/>
            <person name="Morgado L.N."/>
            <person name="Niskanen T."/>
            <person name="Noordeloos M.E."/>
            <person name="Ohm R.A."/>
            <person name="Ortiz-Santana B."/>
            <person name="Ovrebo C."/>
            <person name="Racz N."/>
            <person name="Riley R."/>
            <person name="Savchenko A."/>
            <person name="Shiryaev A."/>
            <person name="Soop K."/>
            <person name="Spirin V."/>
            <person name="Szebenyi C."/>
            <person name="Tomsovsky M."/>
            <person name="Tulloss R.E."/>
            <person name="Uehling J."/>
            <person name="Grigoriev I.V."/>
            <person name="Vagvolgyi C."/>
            <person name="Papp T."/>
            <person name="Martin F.M."/>
            <person name="Miettinen O."/>
            <person name="Hibbett D.S."/>
            <person name="Nagy L.G."/>
        </authorList>
    </citation>
    <scope>NUCLEOTIDE SEQUENCE [LARGE SCALE GENOMIC DNA]</scope>
    <source>
        <strain evidence="3 4">CBS 166.37</strain>
    </source>
</reference>
<dbReference type="EMBL" id="ML213597">
    <property type="protein sequence ID" value="TFK40174.1"/>
    <property type="molecule type" value="Genomic_DNA"/>
</dbReference>
<accession>A0A5C3M420</accession>
<feature type="region of interest" description="Disordered" evidence="2">
    <location>
        <begin position="1"/>
        <end position="45"/>
    </location>
</feature>
<feature type="compositionally biased region" description="Low complexity" evidence="2">
    <location>
        <begin position="113"/>
        <end position="133"/>
    </location>
</feature>